<reference evidence="2 3" key="1">
    <citation type="journal article" date="2007" name="DNA Res.">
        <title>Complete genomic structure of the bloom-forming toxic cyanobacterium Microcystis aeruginosa NIES-843.</title>
        <authorList>
            <person name="Kaneko T."/>
            <person name="Nakajima N."/>
            <person name="Okamoto S."/>
            <person name="Suzuki I."/>
            <person name="Tanabe Y."/>
            <person name="Tamaoki M."/>
            <person name="Nakamura Y."/>
            <person name="Kasai F."/>
            <person name="Watanabe A."/>
            <person name="Kawashima K."/>
            <person name="Kishida Y."/>
            <person name="Ono A."/>
            <person name="Shimizu Y."/>
            <person name="Takahashi C."/>
            <person name="Minami C."/>
            <person name="Fujishiro T."/>
            <person name="Kohara M."/>
            <person name="Katoh M."/>
            <person name="Nakazaki N."/>
            <person name="Nakayama S."/>
            <person name="Yamada M."/>
            <person name="Tabata S."/>
            <person name="Watanabe M.M."/>
        </authorList>
    </citation>
    <scope>NUCLEOTIDE SEQUENCE [LARGE SCALE GENOMIC DNA]</scope>
    <source>
        <strain evidence="3">NIES-843 / IAM M-247</strain>
    </source>
</reference>
<feature type="transmembrane region" description="Helical" evidence="1">
    <location>
        <begin position="86"/>
        <end position="105"/>
    </location>
</feature>
<feature type="transmembrane region" description="Helical" evidence="1">
    <location>
        <begin position="239"/>
        <end position="261"/>
    </location>
</feature>
<keyword evidence="3" id="KW-1185">Reference proteome</keyword>
<dbReference type="PaxDb" id="449447-MAE_46380"/>
<dbReference type="AlphaFoldDB" id="B0JUL2"/>
<dbReference type="STRING" id="449447.MAE_46380"/>
<evidence type="ECO:0000256" key="1">
    <source>
        <dbReference type="SAM" id="Phobius"/>
    </source>
</evidence>
<feature type="transmembrane region" description="Helical" evidence="1">
    <location>
        <begin position="325"/>
        <end position="344"/>
    </location>
</feature>
<feature type="transmembrane region" description="Helical" evidence="1">
    <location>
        <begin position="134"/>
        <end position="152"/>
    </location>
</feature>
<feature type="transmembrane region" description="Helical" evidence="1">
    <location>
        <begin position="112"/>
        <end position="128"/>
    </location>
</feature>
<organism evidence="2 3">
    <name type="scientific">Microcystis aeruginosa (strain NIES-843 / IAM M-2473)</name>
    <dbReference type="NCBI Taxonomy" id="449447"/>
    <lineage>
        <taxon>Bacteria</taxon>
        <taxon>Bacillati</taxon>
        <taxon>Cyanobacteriota</taxon>
        <taxon>Cyanophyceae</taxon>
        <taxon>Oscillatoriophycideae</taxon>
        <taxon>Chroococcales</taxon>
        <taxon>Microcystaceae</taxon>
        <taxon>Microcystis</taxon>
    </lineage>
</organism>
<protein>
    <recommendedName>
        <fullName evidence="4">Glycosyltransferase RgtA/B/C/D-like domain-containing protein</fullName>
    </recommendedName>
</protein>
<evidence type="ECO:0000313" key="3">
    <source>
        <dbReference type="Proteomes" id="UP000001510"/>
    </source>
</evidence>
<dbReference type="PATRIC" id="fig|449447.4.peg.4218"/>
<sequence length="660" mass="75790">MQITKILASKTIVFNLIISLTQTYLFLAFLPTIHLINPGLDASWSYGISQAAKEKLVFGKEIVFTYGPLGYLTQGAALYSNFKQIILFRFAVHFVLLGLLILRIIKLQTNSFKILILINCIFIFVLGIHYDNTIGFTTDYQIFSIFLLVLSFEKFFVKYLQVNSIIVGMFTGLAILTKLTLGIYIAGTFYLFLFSGFYLAYRKQKLKNLIKYIQSLFNFTLIAISVASIFLYSGQSITVLTKLLVNFIISGIVAFVIDKILNKTRLTTFFKKLLPYLVFYLFYTTLLIQSFSSNNFPSLYEYILNSWQISSGYSSAMSLTGSKRAFISLILAILCCAVIINLLFRLCNSGSISLGTALLFTLFLGFKHGFVRQDFHVVLFCIIVLLIISLYLIKIDDNPVKNKPKLYMIYLIVLLSCVGITFQRINYINYINEPSKLSLLTIIRNYKFSNLNPSKVANNINIVVLLLDNNKFQAEVQRITSENLVKLNNRLKLPDSVLEKVQGKTIDIIPWEFSLIPGNQLNWKPRPIIQSYSAYTEKLDELNYQSLSQSPRDYLIYHFQSIDDRHPFFDEPKAFSYVVCNYQLDSVNSPFQIPAIKTNFYLLERQKVSRCSPTPLGETTNITWDQVYELPTRNSGITRVQVKFEYSWLGKIIKKIFRVC</sequence>
<accession>B0JUL2</accession>
<dbReference type="RefSeq" id="WP_012267197.1">
    <property type="nucleotide sequence ID" value="NC_010296.1"/>
</dbReference>
<dbReference type="EnsemblBacteria" id="BAG04460">
    <property type="protein sequence ID" value="BAG04460"/>
    <property type="gene ID" value="MAE_46380"/>
</dbReference>
<dbReference type="EMBL" id="AP009552">
    <property type="protein sequence ID" value="BAG04460.1"/>
    <property type="molecule type" value="Genomic_DNA"/>
</dbReference>
<dbReference type="eggNOG" id="COG1269">
    <property type="taxonomic scope" value="Bacteria"/>
</dbReference>
<keyword evidence="1" id="KW-0472">Membrane</keyword>
<feature type="transmembrane region" description="Helical" evidence="1">
    <location>
        <begin position="213"/>
        <end position="233"/>
    </location>
</feature>
<gene>
    <name evidence="2" type="ordered locus">MAE_46380</name>
</gene>
<dbReference type="BioCyc" id="MAER449447:MAE_RS20130-MONOMER"/>
<feature type="transmembrane region" description="Helical" evidence="1">
    <location>
        <begin position="351"/>
        <end position="369"/>
    </location>
</feature>
<evidence type="ECO:0000313" key="2">
    <source>
        <dbReference type="EMBL" id="BAG04460.1"/>
    </source>
</evidence>
<feature type="transmembrane region" description="Helical" evidence="1">
    <location>
        <begin position="159"/>
        <end position="177"/>
    </location>
</feature>
<name>B0JUL2_MICAN</name>
<dbReference type="Proteomes" id="UP000001510">
    <property type="component" value="Chromosome"/>
</dbReference>
<evidence type="ECO:0008006" key="4">
    <source>
        <dbReference type="Google" id="ProtNLM"/>
    </source>
</evidence>
<proteinExistence type="predicted"/>
<feature type="transmembrane region" description="Helical" evidence="1">
    <location>
        <begin position="405"/>
        <end position="422"/>
    </location>
</feature>
<feature type="transmembrane region" description="Helical" evidence="1">
    <location>
        <begin position="273"/>
        <end position="292"/>
    </location>
</feature>
<keyword evidence="1" id="KW-0812">Transmembrane</keyword>
<feature type="transmembrane region" description="Helical" evidence="1">
    <location>
        <begin position="183"/>
        <end position="201"/>
    </location>
</feature>
<keyword evidence="1" id="KW-1133">Transmembrane helix</keyword>
<feature type="transmembrane region" description="Helical" evidence="1">
    <location>
        <begin position="375"/>
        <end position="393"/>
    </location>
</feature>
<feature type="transmembrane region" description="Helical" evidence="1">
    <location>
        <begin position="12"/>
        <end position="36"/>
    </location>
</feature>
<dbReference type="KEGG" id="mar:MAE_46380"/>
<dbReference type="HOGENOM" id="CLU_374623_0_0_3"/>